<dbReference type="AlphaFoldDB" id="A0A510Y1B5"/>
<keyword evidence="2" id="KW-1185">Reference proteome</keyword>
<proteinExistence type="predicted"/>
<organism evidence="1 2">
    <name type="scientific">Marinococcus halophilus</name>
    <dbReference type="NCBI Taxonomy" id="1371"/>
    <lineage>
        <taxon>Bacteria</taxon>
        <taxon>Bacillati</taxon>
        <taxon>Bacillota</taxon>
        <taxon>Bacilli</taxon>
        <taxon>Bacillales</taxon>
        <taxon>Bacillaceae</taxon>
        <taxon>Marinococcus</taxon>
    </lineage>
</organism>
<dbReference type="Proteomes" id="UP000321051">
    <property type="component" value="Unassembled WGS sequence"/>
</dbReference>
<protein>
    <submittedName>
        <fullName evidence="1">Uncharacterized protein</fullName>
    </submittedName>
</protein>
<accession>A0A510Y1B5</accession>
<evidence type="ECO:0000313" key="1">
    <source>
        <dbReference type="EMBL" id="GEK57112.1"/>
    </source>
</evidence>
<comment type="caution">
    <text evidence="1">The sequence shown here is derived from an EMBL/GenBank/DDBJ whole genome shotgun (WGS) entry which is preliminary data.</text>
</comment>
<gene>
    <name evidence="1" type="ORF">MHA01_00170</name>
</gene>
<reference evidence="1 2" key="1">
    <citation type="submission" date="2019-07" db="EMBL/GenBank/DDBJ databases">
        <title>Whole genome shotgun sequence of Marinococcus halophilus NBRC 102359.</title>
        <authorList>
            <person name="Hosoyama A."/>
            <person name="Uohara A."/>
            <person name="Ohji S."/>
            <person name="Ichikawa N."/>
        </authorList>
    </citation>
    <scope>NUCLEOTIDE SEQUENCE [LARGE SCALE GENOMIC DNA]</scope>
    <source>
        <strain evidence="1 2">NBRC 102359</strain>
    </source>
</reference>
<dbReference type="EMBL" id="BJUN01000001">
    <property type="protein sequence ID" value="GEK57112.1"/>
    <property type="molecule type" value="Genomic_DNA"/>
</dbReference>
<name>A0A510Y1B5_MARHA</name>
<sequence length="50" mass="5493">MNINKFRSFLYVLAKILGDISAVKNGTVKKRIGRRVVGKATGKGIGKLFK</sequence>
<evidence type="ECO:0000313" key="2">
    <source>
        <dbReference type="Proteomes" id="UP000321051"/>
    </source>
</evidence>